<dbReference type="InterPro" id="IPR036117">
    <property type="entry name" value="DhaL_dom_sf"/>
</dbReference>
<dbReference type="InterPro" id="IPR012737">
    <property type="entry name" value="DhaK_L_YcgS"/>
</dbReference>
<accession>A0ABS4P3M7</accession>
<dbReference type="EC" id="2.7.1.-" evidence="4"/>
<dbReference type="NCBIfam" id="TIGR02365">
    <property type="entry name" value="dha_L_ycgS"/>
    <property type="match status" value="1"/>
</dbReference>
<dbReference type="SUPFAM" id="SSF101473">
    <property type="entry name" value="DhaL-like"/>
    <property type="match status" value="1"/>
</dbReference>
<evidence type="ECO:0000256" key="2">
    <source>
        <dbReference type="ARBA" id="ARBA00022777"/>
    </source>
</evidence>
<reference evidence="5" key="1">
    <citation type="submission" date="2023-07" db="EMBL/GenBank/DDBJ databases">
        <title>Genome mining of underrepresented organisms for secondary metabolites.</title>
        <authorList>
            <person name="D'Agostino P.M."/>
        </authorList>
    </citation>
    <scope>NUCLEOTIDE SEQUENCE [LARGE SCALE GENOMIC DNA]</scope>
    <source>
        <strain evidence="5">WS4403</strain>
    </source>
</reference>
<evidence type="ECO:0000256" key="1">
    <source>
        <dbReference type="ARBA" id="ARBA00022679"/>
    </source>
</evidence>
<dbReference type="SMART" id="SM01120">
    <property type="entry name" value="Dak2"/>
    <property type="match status" value="1"/>
</dbReference>
<comment type="caution">
    <text evidence="4">The sequence shown here is derived from an EMBL/GenBank/DDBJ whole genome shotgun (WGS) entry which is preliminary data.</text>
</comment>
<dbReference type="Pfam" id="PF02734">
    <property type="entry name" value="Dak2"/>
    <property type="match status" value="1"/>
</dbReference>
<sequence>MNASELSRLMHFVARHMIASEAQLTDLDRATGDGDHGTGMQRGFSAVEILLTQEPGDDIGILLTDIGSKLMSSMGGASGAIFGTLFRAGGKSLSGEQVLTTPLLARFLRSGLEAVSQRGGARPGDKTMVDALVAAADAAQLLISEPLYDALPKIAQAARSGSEQTRQMVAKFGRARALGERAIGHLDPGAVSMSLILMFMAEGIKRQEE</sequence>
<dbReference type="RefSeq" id="WP_017802680.1">
    <property type="nucleotide sequence ID" value="NZ_JAGGMQ010000001.1"/>
</dbReference>
<evidence type="ECO:0000313" key="5">
    <source>
        <dbReference type="Proteomes" id="UP001195624"/>
    </source>
</evidence>
<dbReference type="InterPro" id="IPR004007">
    <property type="entry name" value="DhaL_dom"/>
</dbReference>
<proteinExistence type="predicted"/>
<gene>
    <name evidence="4" type="ORF">J2125_000445</name>
</gene>
<dbReference type="PROSITE" id="PS51480">
    <property type="entry name" value="DHAL"/>
    <property type="match status" value="1"/>
</dbReference>
<dbReference type="PANTHER" id="PTHR28629">
    <property type="entry name" value="TRIOKINASE/FMN CYCLASE"/>
    <property type="match status" value="1"/>
</dbReference>
<dbReference type="GO" id="GO:0016740">
    <property type="term" value="F:transferase activity"/>
    <property type="evidence" value="ECO:0007669"/>
    <property type="project" value="UniProtKB-KW"/>
</dbReference>
<name>A0ABS4P3M7_9GAMM</name>
<keyword evidence="5" id="KW-1185">Reference proteome</keyword>
<dbReference type="EMBL" id="JAGGMQ010000001">
    <property type="protein sequence ID" value="MBP2167253.1"/>
    <property type="molecule type" value="Genomic_DNA"/>
</dbReference>
<feature type="domain" description="DhaL" evidence="3">
    <location>
        <begin position="4"/>
        <end position="202"/>
    </location>
</feature>
<dbReference type="InterPro" id="IPR050861">
    <property type="entry name" value="Dihydroxyacetone_Kinase"/>
</dbReference>
<organism evidence="4 5">
    <name type="scientific">Winslowiella toletana</name>
    <dbReference type="NCBI Taxonomy" id="92490"/>
    <lineage>
        <taxon>Bacteria</taxon>
        <taxon>Pseudomonadati</taxon>
        <taxon>Pseudomonadota</taxon>
        <taxon>Gammaproteobacteria</taxon>
        <taxon>Enterobacterales</taxon>
        <taxon>Erwiniaceae</taxon>
        <taxon>Winslowiella</taxon>
    </lineage>
</organism>
<dbReference type="Gene3D" id="1.25.40.340">
    <property type="match status" value="1"/>
</dbReference>
<dbReference type="PANTHER" id="PTHR28629:SF4">
    <property type="entry name" value="TRIOKINASE_FMN CYCLASE"/>
    <property type="match status" value="1"/>
</dbReference>
<evidence type="ECO:0000313" key="4">
    <source>
        <dbReference type="EMBL" id="MBP2167253.1"/>
    </source>
</evidence>
<dbReference type="Proteomes" id="UP001195624">
    <property type="component" value="Unassembled WGS sequence"/>
</dbReference>
<evidence type="ECO:0000259" key="3">
    <source>
        <dbReference type="PROSITE" id="PS51480"/>
    </source>
</evidence>
<keyword evidence="2" id="KW-0418">Kinase</keyword>
<protein>
    <submittedName>
        <fullName evidence="4">Dihydroxyacetone kinase-like protein</fullName>
        <ecNumber evidence="4">2.7.1.-</ecNumber>
    </submittedName>
</protein>
<keyword evidence="1 4" id="KW-0808">Transferase</keyword>